<evidence type="ECO:0000313" key="3">
    <source>
        <dbReference type="Proteomes" id="UP000297714"/>
    </source>
</evidence>
<name>A0A4Z0XVV8_9FIRM</name>
<accession>A0A4Z0XVV8</accession>
<comment type="caution">
    <text evidence="2">The sequence shown here is derived from an EMBL/GenBank/DDBJ whole genome shotgun (WGS) entry which is preliminary data.</text>
</comment>
<keyword evidence="3" id="KW-1185">Reference proteome</keyword>
<evidence type="ECO:0000313" key="2">
    <source>
        <dbReference type="EMBL" id="TGJ75549.1"/>
    </source>
</evidence>
<feature type="compositionally biased region" description="Basic and acidic residues" evidence="1">
    <location>
        <begin position="113"/>
        <end position="122"/>
    </location>
</feature>
<reference evidence="2 3" key="1">
    <citation type="submission" date="2019-04" db="EMBL/GenBank/DDBJ databases">
        <authorList>
            <person name="Poehlein A."/>
            <person name="Bengelsdorf F.R."/>
            <person name="Duerre P."/>
            <person name="Daniel R."/>
        </authorList>
    </citation>
    <scope>NUCLEOTIDE SEQUENCE [LARGE SCALE GENOMIC DNA]</scope>
    <source>
        <strain evidence="2 3">BS-1</strain>
    </source>
</reference>
<gene>
    <name evidence="2" type="ORF">CAGA_23500</name>
</gene>
<sequence>MENSLIPGIRRAIQSDKSILYDTKAERDYIMPILRGARFIGRATIDLIDRQYSDKIEKLEDEIIDMGARLVELTKMDDYGLSAAQAAYDRQEGPCPFAKDDKPEYESECESTDEPRRVDKGTSKRNRS</sequence>
<feature type="region of interest" description="Disordered" evidence="1">
    <location>
        <begin position="90"/>
        <end position="128"/>
    </location>
</feature>
<dbReference type="EMBL" id="SRMQ01000015">
    <property type="protein sequence ID" value="TGJ75549.1"/>
    <property type="molecule type" value="Genomic_DNA"/>
</dbReference>
<proteinExistence type="predicted"/>
<organism evidence="2 3">
    <name type="scientific">Caproiciproducens galactitolivorans</name>
    <dbReference type="NCBI Taxonomy" id="642589"/>
    <lineage>
        <taxon>Bacteria</taxon>
        <taxon>Bacillati</taxon>
        <taxon>Bacillota</taxon>
        <taxon>Clostridia</taxon>
        <taxon>Eubacteriales</taxon>
        <taxon>Acutalibacteraceae</taxon>
        <taxon>Caproiciproducens</taxon>
    </lineage>
</organism>
<dbReference type="AlphaFoldDB" id="A0A4Z0XVV8"/>
<dbReference type="RefSeq" id="WP_243113031.1">
    <property type="nucleotide sequence ID" value="NZ_SRMQ01000015.1"/>
</dbReference>
<dbReference type="Proteomes" id="UP000297714">
    <property type="component" value="Unassembled WGS sequence"/>
</dbReference>
<evidence type="ECO:0000256" key="1">
    <source>
        <dbReference type="SAM" id="MobiDB-lite"/>
    </source>
</evidence>
<protein>
    <submittedName>
        <fullName evidence="2">Uncharacterized protein</fullName>
    </submittedName>
</protein>